<dbReference type="EMBL" id="HE803072">
    <property type="protein sequence ID" value="CCH26632.1"/>
    <property type="molecule type" value="Genomic_DNA"/>
</dbReference>
<sequence>MGGRHLTLSLDKDSGSGFQSKEYLFGRFDMKIKLVPKTLLVLLQPFREKEIGNDDFTFGLILQRGFIHTPSIEAYKASNDWATRGLVKTDWTQAPFTASYHNININARVSSRPSLVAPILPIPCKVDRMIKD</sequence>
<reference evidence="1" key="1">
    <citation type="submission" date="2012-04" db="EMBL/GenBank/DDBJ databases">
        <title>Developmental expression of the cucumber Cs-XTH1 and Cs-XTH3 genes, encoding xyloglucan endotransglucosylase/hydrolases, can be influenced by mechanical stimuli.</title>
        <authorList>
            <person name="Malinowski R."/>
            <person name="Fry S."/>
            <person name="Zuzga S."/>
            <person name="Wisniewska A."/>
            <person name="Godlewski M."/>
            <person name="Noyszewski A."/>
            <person name="Malepszy S."/>
            <person name="Filipecki M."/>
        </authorList>
    </citation>
    <scope>NUCLEOTIDE SEQUENCE</scope>
</reference>
<protein>
    <submittedName>
        <fullName evidence="1">Putative xyloglucan endotransglucosylase/hydrolase</fullName>
    </submittedName>
</protein>
<gene>
    <name evidence="1" type="primary">xth22</name>
</gene>
<dbReference type="Gene3D" id="2.60.120.200">
    <property type="match status" value="2"/>
</dbReference>
<dbReference type="PANTHER" id="PTHR31062">
    <property type="entry name" value="XYLOGLUCAN ENDOTRANSGLUCOSYLASE/HYDROLASE PROTEIN 8-RELATED"/>
    <property type="match status" value="1"/>
</dbReference>
<dbReference type="AlphaFoldDB" id="N0DX48"/>
<organism evidence="1">
    <name type="scientific">Cucumis sativus</name>
    <name type="common">Cucumber</name>
    <dbReference type="NCBI Taxonomy" id="3659"/>
    <lineage>
        <taxon>Eukaryota</taxon>
        <taxon>Viridiplantae</taxon>
        <taxon>Streptophyta</taxon>
        <taxon>Embryophyta</taxon>
        <taxon>Tracheophyta</taxon>
        <taxon>Spermatophyta</taxon>
        <taxon>Magnoliopsida</taxon>
        <taxon>eudicotyledons</taxon>
        <taxon>Gunneridae</taxon>
        <taxon>Pentapetalae</taxon>
        <taxon>rosids</taxon>
        <taxon>fabids</taxon>
        <taxon>Cucurbitales</taxon>
        <taxon>Cucurbitaceae</taxon>
        <taxon>Benincaseae</taxon>
        <taxon>Cucumis</taxon>
    </lineage>
</organism>
<dbReference type="GO" id="GO:0004553">
    <property type="term" value="F:hydrolase activity, hydrolyzing O-glycosyl compounds"/>
    <property type="evidence" value="ECO:0007669"/>
    <property type="project" value="InterPro"/>
</dbReference>
<dbReference type="InterPro" id="IPR044791">
    <property type="entry name" value="Beta-glucanase/XTH"/>
</dbReference>
<accession>N0DX48</accession>
<evidence type="ECO:0000313" key="1">
    <source>
        <dbReference type="EMBL" id="CCH26632.1"/>
    </source>
</evidence>
<name>N0DX48_CUCSA</name>
<proteinExistence type="predicted"/>
<keyword evidence="1" id="KW-0378">Hydrolase</keyword>